<feature type="binding site" evidence="3">
    <location>
        <position position="102"/>
    </location>
    <ligand>
        <name>ATP</name>
        <dbReference type="ChEBI" id="CHEBI:30616"/>
    </ligand>
</feature>
<dbReference type="SMART" id="SM00332">
    <property type="entry name" value="PP2Cc"/>
    <property type="match status" value="1"/>
</dbReference>
<dbReference type="SUPFAM" id="SSF56112">
    <property type="entry name" value="Protein kinase-like (PK-like)"/>
    <property type="match status" value="1"/>
</dbReference>
<dbReference type="InterPro" id="IPR036457">
    <property type="entry name" value="PPM-type-like_dom_sf"/>
</dbReference>
<dbReference type="InterPro" id="IPR036034">
    <property type="entry name" value="PDZ_sf"/>
</dbReference>
<dbReference type="SMART" id="SM00220">
    <property type="entry name" value="S_TKc"/>
    <property type="match status" value="1"/>
</dbReference>
<dbReference type="SUPFAM" id="SSF81606">
    <property type="entry name" value="PP2C-like"/>
    <property type="match status" value="1"/>
</dbReference>
<sequence length="859" mass="93132">MCVGVEKGVIVQCVQQVQGMRQSWRPWLLLAAVILPRHTVAWTWHVTGVPLRRHRLQAALFSHKGLRLGNAELQIDCKHPIGSGSYGIVYPGLLGQQEVIVKTSIDPDDEAIEELGLRYLEVEDHCNKKLAKILQSDPVNANFFAPFLGRAVDPSSAKRYLVWKKTGSGRTLRQVLHDGDLVQTLVGLGIGTDRSSALHALLGILGNMVKVAHTAGLVHRDLKPANILIDEDGRTLRLIDFGSAADMKALFRRTGYDYMRSPCSPFYCAPEQFIDESCPWAFDVYSVGVVWLRCVFPQLHDEAAWEEWYQEFQAADHDLDLWLQRELSDDAMPGGMLEGLAFFTGDGGRGWRLLKQMLCTRPKERLSLDLLLSDPYVVGAGGIVSRRNENSRTFFDTIVSESVDICAVDEQPISVRVSLSRPMGLGLEEGGDDAGHEGPAHVTSLTPGGAADRCGLVAVGDVLLMVGDVDCTGRPFDDIMDLIKTFPGQKVPLAFERGAAHPRPQPDTPTRFAAMHVSDCGAVSVRGKRGSMEDAFCLSTLTVTPFGEEHISPTRTYLAAVFDGHRGSTASQFAATKLPQMLRRTMARRHRMGDAAALRRAWKALEQEYLHTGKQSGSTVAAALVVNGVLHILNCGDSRVVLTALGHVEDASSATGSAAAAAVAFATRDHSASNGAEKMRIESSGGQVFAKCKPVVVATHLVVCNINLRCKFKQLEDVVICMRRAARRAVFFGVAAPCRAVARRHPPIPTKAVVSQLACRAVIIIVPEVSPPSAARGVARAFSQAATSTATGIVWSSTLPHRVCPIQATTHDGNQGLMVFNRECSGATNMGMRGVCTVCGVEDIIPGYPWMGPEGDGNE</sequence>
<dbReference type="Gene3D" id="2.30.42.10">
    <property type="match status" value="1"/>
</dbReference>
<keyword evidence="7" id="KW-0418">Kinase</keyword>
<organism evidence="7 8">
    <name type="scientific">Tribonema minus</name>
    <dbReference type="NCBI Taxonomy" id="303371"/>
    <lineage>
        <taxon>Eukaryota</taxon>
        <taxon>Sar</taxon>
        <taxon>Stramenopiles</taxon>
        <taxon>Ochrophyta</taxon>
        <taxon>PX clade</taxon>
        <taxon>Xanthophyceae</taxon>
        <taxon>Tribonematales</taxon>
        <taxon>Tribonemataceae</taxon>
        <taxon>Tribonema</taxon>
    </lineage>
</organism>
<dbReference type="GO" id="GO:0005524">
    <property type="term" value="F:ATP binding"/>
    <property type="evidence" value="ECO:0007669"/>
    <property type="project" value="UniProtKB-UniRule"/>
</dbReference>
<feature type="domain" description="PPM-type phosphatase" evidence="6">
    <location>
        <begin position="519"/>
        <end position="859"/>
    </location>
</feature>
<evidence type="ECO:0000259" key="5">
    <source>
        <dbReference type="PROSITE" id="PS50106"/>
    </source>
</evidence>
<evidence type="ECO:0000313" key="7">
    <source>
        <dbReference type="EMBL" id="KAG5179971.1"/>
    </source>
</evidence>
<dbReference type="InterPro" id="IPR011009">
    <property type="entry name" value="Kinase-like_dom_sf"/>
</dbReference>
<dbReference type="PANTHER" id="PTHR46699">
    <property type="entry name" value="SERINE/THREONINE-PROTEIN KINASE STN8, CHLOROPLASTIC-RELATED"/>
    <property type="match status" value="1"/>
</dbReference>
<keyword evidence="2 3" id="KW-0067">ATP-binding</keyword>
<dbReference type="PROSITE" id="PS00108">
    <property type="entry name" value="PROTEIN_KINASE_ST"/>
    <property type="match status" value="1"/>
</dbReference>
<evidence type="ECO:0000313" key="8">
    <source>
        <dbReference type="Proteomes" id="UP000664859"/>
    </source>
</evidence>
<feature type="domain" description="PDZ" evidence="5">
    <location>
        <begin position="412"/>
        <end position="484"/>
    </location>
</feature>
<dbReference type="SUPFAM" id="SSF50156">
    <property type="entry name" value="PDZ domain-like"/>
    <property type="match status" value="1"/>
</dbReference>
<dbReference type="AlphaFoldDB" id="A0A835YR05"/>
<gene>
    <name evidence="7" type="ORF">JKP88DRAFT_247202</name>
</gene>
<dbReference type="CDD" id="cd00136">
    <property type="entry name" value="PDZ_canonical"/>
    <property type="match status" value="1"/>
</dbReference>
<dbReference type="PROSITE" id="PS50106">
    <property type="entry name" value="PDZ"/>
    <property type="match status" value="1"/>
</dbReference>
<feature type="domain" description="Protein kinase" evidence="4">
    <location>
        <begin position="75"/>
        <end position="377"/>
    </location>
</feature>
<dbReference type="Gene3D" id="1.10.510.10">
    <property type="entry name" value="Transferase(Phosphotransferase) domain 1"/>
    <property type="match status" value="1"/>
</dbReference>
<dbReference type="SMART" id="SM00228">
    <property type="entry name" value="PDZ"/>
    <property type="match status" value="1"/>
</dbReference>
<proteinExistence type="predicted"/>
<dbReference type="InterPro" id="IPR041489">
    <property type="entry name" value="PDZ_6"/>
</dbReference>
<dbReference type="PANTHER" id="PTHR46699:SF1">
    <property type="entry name" value="SERINE_THREONINE-PROTEIN KINASE STN8, CHLOROPLASTIC"/>
    <property type="match status" value="1"/>
</dbReference>
<dbReference type="Gene3D" id="3.60.40.10">
    <property type="entry name" value="PPM-type phosphatase domain"/>
    <property type="match status" value="1"/>
</dbReference>
<dbReference type="CDD" id="cd00143">
    <property type="entry name" value="PP2Cc"/>
    <property type="match status" value="1"/>
</dbReference>
<dbReference type="Pfam" id="PF00481">
    <property type="entry name" value="PP2C"/>
    <property type="match status" value="1"/>
</dbReference>
<protein>
    <submittedName>
        <fullName evidence="7">Kinase-like domain-containing protein</fullName>
    </submittedName>
</protein>
<reference evidence="7" key="1">
    <citation type="submission" date="2021-02" db="EMBL/GenBank/DDBJ databases">
        <title>First Annotated Genome of the Yellow-green Alga Tribonema minus.</title>
        <authorList>
            <person name="Mahan K.M."/>
        </authorList>
    </citation>
    <scope>NUCLEOTIDE SEQUENCE</scope>
    <source>
        <strain evidence="7">UTEX B ZZ1240</strain>
    </source>
</reference>
<keyword evidence="8" id="KW-1185">Reference proteome</keyword>
<evidence type="ECO:0000256" key="2">
    <source>
        <dbReference type="ARBA" id="ARBA00022840"/>
    </source>
</evidence>
<dbReference type="InterPro" id="IPR008271">
    <property type="entry name" value="Ser/Thr_kinase_AS"/>
</dbReference>
<dbReference type="InterPro" id="IPR001932">
    <property type="entry name" value="PPM-type_phosphatase-like_dom"/>
</dbReference>
<keyword evidence="1 3" id="KW-0547">Nucleotide-binding</keyword>
<dbReference type="InterPro" id="IPR001478">
    <property type="entry name" value="PDZ"/>
</dbReference>
<dbReference type="InterPro" id="IPR000719">
    <property type="entry name" value="Prot_kinase_dom"/>
</dbReference>
<dbReference type="PROSITE" id="PS50011">
    <property type="entry name" value="PROTEIN_KINASE_DOM"/>
    <property type="match status" value="1"/>
</dbReference>
<accession>A0A835YR05</accession>
<dbReference type="Pfam" id="PF17820">
    <property type="entry name" value="PDZ_6"/>
    <property type="match status" value="1"/>
</dbReference>
<keyword evidence="7" id="KW-0808">Transferase</keyword>
<evidence type="ECO:0000259" key="6">
    <source>
        <dbReference type="PROSITE" id="PS51746"/>
    </source>
</evidence>
<dbReference type="InterPro" id="IPR017441">
    <property type="entry name" value="Protein_kinase_ATP_BS"/>
</dbReference>
<dbReference type="Proteomes" id="UP000664859">
    <property type="component" value="Unassembled WGS sequence"/>
</dbReference>
<evidence type="ECO:0000256" key="1">
    <source>
        <dbReference type="ARBA" id="ARBA00022741"/>
    </source>
</evidence>
<evidence type="ECO:0000256" key="3">
    <source>
        <dbReference type="PROSITE-ProRule" id="PRU10141"/>
    </source>
</evidence>
<dbReference type="PROSITE" id="PS00107">
    <property type="entry name" value="PROTEIN_KINASE_ATP"/>
    <property type="match status" value="1"/>
</dbReference>
<dbReference type="EMBL" id="JAFCMP010000434">
    <property type="protein sequence ID" value="KAG5179971.1"/>
    <property type="molecule type" value="Genomic_DNA"/>
</dbReference>
<name>A0A835YR05_9STRA</name>
<comment type="caution">
    <text evidence="7">The sequence shown here is derived from an EMBL/GenBank/DDBJ whole genome shotgun (WGS) entry which is preliminary data.</text>
</comment>
<dbReference type="GO" id="GO:0004672">
    <property type="term" value="F:protein kinase activity"/>
    <property type="evidence" value="ECO:0007669"/>
    <property type="project" value="InterPro"/>
</dbReference>
<evidence type="ECO:0000259" key="4">
    <source>
        <dbReference type="PROSITE" id="PS50011"/>
    </source>
</evidence>
<dbReference type="Pfam" id="PF00069">
    <property type="entry name" value="Pkinase"/>
    <property type="match status" value="1"/>
</dbReference>
<dbReference type="OrthoDB" id="48890at2759"/>
<dbReference type="PROSITE" id="PS51746">
    <property type="entry name" value="PPM_2"/>
    <property type="match status" value="1"/>
</dbReference>